<dbReference type="EMBL" id="GBRH01232211">
    <property type="protein sequence ID" value="JAD65684.1"/>
    <property type="molecule type" value="Transcribed_RNA"/>
</dbReference>
<name>A0A0A9BP31_ARUDO</name>
<reference evidence="1" key="2">
    <citation type="journal article" date="2015" name="Data Brief">
        <title>Shoot transcriptome of the giant reed, Arundo donax.</title>
        <authorList>
            <person name="Barrero R.A."/>
            <person name="Guerrero F.D."/>
            <person name="Moolhuijzen P."/>
            <person name="Goolsby J.A."/>
            <person name="Tidwell J."/>
            <person name="Bellgard S.E."/>
            <person name="Bellgard M.I."/>
        </authorList>
    </citation>
    <scope>NUCLEOTIDE SEQUENCE</scope>
    <source>
        <tissue evidence="1">Shoot tissue taken approximately 20 cm above the soil surface</tissue>
    </source>
</reference>
<reference evidence="1" key="1">
    <citation type="submission" date="2014-09" db="EMBL/GenBank/DDBJ databases">
        <authorList>
            <person name="Magalhaes I.L.F."/>
            <person name="Oliveira U."/>
            <person name="Santos F.R."/>
            <person name="Vidigal T.H.D.A."/>
            <person name="Brescovit A.D."/>
            <person name="Santos A.J."/>
        </authorList>
    </citation>
    <scope>NUCLEOTIDE SEQUENCE</scope>
    <source>
        <tissue evidence="1">Shoot tissue taken approximately 20 cm above the soil surface</tissue>
    </source>
</reference>
<accession>A0A0A9BP31</accession>
<proteinExistence type="predicted"/>
<evidence type="ECO:0000313" key="1">
    <source>
        <dbReference type="EMBL" id="JAD65684.1"/>
    </source>
</evidence>
<protein>
    <submittedName>
        <fullName evidence="1">Uncharacterized protein</fullName>
    </submittedName>
</protein>
<sequence>MRACSQRMVREALHNRQWVCDLRGGLTVQVLLEYLGLSTTRCAGHYYLEMVIFGILLC</sequence>
<dbReference type="AlphaFoldDB" id="A0A0A9BP31"/>
<organism evidence="1">
    <name type="scientific">Arundo donax</name>
    <name type="common">Giant reed</name>
    <name type="synonym">Donax arundinaceus</name>
    <dbReference type="NCBI Taxonomy" id="35708"/>
    <lineage>
        <taxon>Eukaryota</taxon>
        <taxon>Viridiplantae</taxon>
        <taxon>Streptophyta</taxon>
        <taxon>Embryophyta</taxon>
        <taxon>Tracheophyta</taxon>
        <taxon>Spermatophyta</taxon>
        <taxon>Magnoliopsida</taxon>
        <taxon>Liliopsida</taxon>
        <taxon>Poales</taxon>
        <taxon>Poaceae</taxon>
        <taxon>PACMAD clade</taxon>
        <taxon>Arundinoideae</taxon>
        <taxon>Arundineae</taxon>
        <taxon>Arundo</taxon>
    </lineage>
</organism>